<feature type="domain" description="Semialdehyde dehydrogenase NAD-binding" evidence="17">
    <location>
        <begin position="10"/>
        <end position="129"/>
    </location>
</feature>
<feature type="active site" description="Acyl-thioester intermediate" evidence="16">
    <location>
        <position position="142"/>
    </location>
</feature>
<protein>
    <recommendedName>
        <fullName evidence="7 16">Aspartate-semialdehyde dehydrogenase</fullName>
        <shortName evidence="16">ASA dehydrogenase</shortName>
        <shortName evidence="16">ASADH</shortName>
        <ecNumber evidence="7 16">1.2.1.11</ecNumber>
    </recommendedName>
    <alternativeName>
        <fullName evidence="16">Aspartate-beta-semialdehyde dehydrogenase</fullName>
    </alternativeName>
</protein>
<comment type="caution">
    <text evidence="18">The sequence shown here is derived from an EMBL/GenBank/DDBJ whole genome shotgun (WGS) entry which is preliminary data.</text>
</comment>
<evidence type="ECO:0000256" key="15">
    <source>
        <dbReference type="ARBA" id="ARBA00047891"/>
    </source>
</evidence>
<evidence type="ECO:0000256" key="10">
    <source>
        <dbReference type="ARBA" id="ARBA00022857"/>
    </source>
</evidence>
<feature type="binding site" evidence="16">
    <location>
        <begin position="17"/>
        <end position="20"/>
    </location>
    <ligand>
        <name>NADP(+)</name>
        <dbReference type="ChEBI" id="CHEBI:58349"/>
    </ligand>
</feature>
<comment type="function">
    <text evidence="1 16">Catalyzes the NADPH-dependent formation of L-aspartate-semialdehyde (L-ASA) by the reductive dephosphorylation of L-aspartyl-4-phosphate.</text>
</comment>
<keyword evidence="14 16" id="KW-0486">Methionine biosynthesis</keyword>
<dbReference type="Gene3D" id="3.40.50.720">
    <property type="entry name" value="NAD(P)-binding Rossmann-like Domain"/>
    <property type="match status" value="1"/>
</dbReference>
<dbReference type="PANTHER" id="PTHR46278">
    <property type="entry name" value="DEHYDROGENASE, PUTATIVE-RELATED"/>
    <property type="match status" value="1"/>
</dbReference>
<dbReference type="PANTHER" id="PTHR46278:SF4">
    <property type="entry name" value="ASPARTATE-SEMIALDEHYDE DEHYDROGENASE"/>
    <property type="match status" value="1"/>
</dbReference>
<evidence type="ECO:0000256" key="3">
    <source>
        <dbReference type="ARBA" id="ARBA00005076"/>
    </source>
</evidence>
<keyword evidence="13 16" id="KW-0457">Lysine biosynthesis</keyword>
<dbReference type="SUPFAM" id="SSF51735">
    <property type="entry name" value="NAD(P)-binding Rossmann-fold domains"/>
    <property type="match status" value="1"/>
</dbReference>
<dbReference type="GO" id="GO:0004073">
    <property type="term" value="F:aspartate-semialdehyde dehydrogenase activity"/>
    <property type="evidence" value="ECO:0007669"/>
    <property type="project" value="UniProtKB-EC"/>
</dbReference>
<dbReference type="HAMAP" id="MF_02121">
    <property type="entry name" value="ASADH"/>
    <property type="match status" value="1"/>
</dbReference>
<dbReference type="CDD" id="cd23938">
    <property type="entry name" value="ASADH_C_bac_like"/>
    <property type="match status" value="1"/>
</dbReference>
<dbReference type="Pfam" id="PF02774">
    <property type="entry name" value="Semialdhyde_dhC"/>
    <property type="match status" value="1"/>
</dbReference>
<evidence type="ECO:0000256" key="2">
    <source>
        <dbReference type="ARBA" id="ARBA00005021"/>
    </source>
</evidence>
<comment type="caution">
    <text evidence="16">Lacks conserved residue(s) required for the propagation of feature annotation.</text>
</comment>
<reference evidence="18 19" key="1">
    <citation type="submission" date="2020-10" db="EMBL/GenBank/DDBJ databases">
        <title>Ramlibacter sp. HM2 16S ribosomal RNA gene Genome sequencing and assembly.</title>
        <authorList>
            <person name="Kang M."/>
        </authorList>
    </citation>
    <scope>NUCLEOTIDE SEQUENCE [LARGE SCALE GENOMIC DNA]</scope>
    <source>
        <strain evidence="18 19">HM2</strain>
    </source>
</reference>
<comment type="catalytic activity">
    <reaction evidence="15 16">
        <text>L-aspartate 4-semialdehyde + phosphate + NADP(+) = 4-phospho-L-aspartate + NADPH + H(+)</text>
        <dbReference type="Rhea" id="RHEA:24284"/>
        <dbReference type="ChEBI" id="CHEBI:15378"/>
        <dbReference type="ChEBI" id="CHEBI:43474"/>
        <dbReference type="ChEBI" id="CHEBI:57535"/>
        <dbReference type="ChEBI" id="CHEBI:57783"/>
        <dbReference type="ChEBI" id="CHEBI:58349"/>
        <dbReference type="ChEBI" id="CHEBI:537519"/>
        <dbReference type="EC" id="1.2.1.11"/>
    </reaction>
</comment>
<keyword evidence="12 16" id="KW-0560">Oxidoreductase</keyword>
<feature type="active site" description="Proton acceptor" evidence="16">
    <location>
        <position position="287"/>
    </location>
</feature>
<feature type="binding site" evidence="16">
    <location>
        <position position="363"/>
    </location>
    <ligand>
        <name>NADP(+)</name>
        <dbReference type="ChEBI" id="CHEBI:58349"/>
    </ligand>
</feature>
<keyword evidence="19" id="KW-1185">Reference proteome</keyword>
<name>A0ABR9S883_9BURK</name>
<dbReference type="InterPro" id="IPR012080">
    <property type="entry name" value="Asp_semialdehyde_DH"/>
</dbReference>
<evidence type="ECO:0000256" key="11">
    <source>
        <dbReference type="ARBA" id="ARBA00022915"/>
    </source>
</evidence>
<evidence type="ECO:0000256" key="9">
    <source>
        <dbReference type="ARBA" id="ARBA00022697"/>
    </source>
</evidence>
<dbReference type="NCBIfam" id="TIGR01745">
    <property type="entry name" value="asd_gamma"/>
    <property type="match status" value="1"/>
</dbReference>
<feature type="binding site" evidence="16">
    <location>
        <position position="280"/>
    </location>
    <ligand>
        <name>substrate</name>
    </ligand>
</feature>
<dbReference type="RefSeq" id="WP_193678363.1">
    <property type="nucleotide sequence ID" value="NZ_JADDIV010000005.1"/>
</dbReference>
<evidence type="ECO:0000256" key="5">
    <source>
        <dbReference type="ARBA" id="ARBA00010584"/>
    </source>
</evidence>
<dbReference type="SMART" id="SM00859">
    <property type="entry name" value="Semialdhyde_dh"/>
    <property type="match status" value="1"/>
</dbReference>
<dbReference type="InterPro" id="IPR036291">
    <property type="entry name" value="NAD(P)-bd_dom_sf"/>
</dbReference>
<feature type="binding site" evidence="16">
    <location>
        <position position="80"/>
    </location>
    <ligand>
        <name>NADP(+)</name>
        <dbReference type="ChEBI" id="CHEBI:58349"/>
    </ligand>
</feature>
<dbReference type="EC" id="1.2.1.11" evidence="7 16"/>
<dbReference type="SUPFAM" id="SSF55347">
    <property type="entry name" value="Glyceraldehyde-3-phosphate dehydrogenase-like, C-terminal domain"/>
    <property type="match status" value="1"/>
</dbReference>
<dbReference type="Gene3D" id="3.30.360.10">
    <property type="entry name" value="Dihydrodipicolinate Reductase, domain 2"/>
    <property type="match status" value="1"/>
</dbReference>
<dbReference type="CDD" id="cd02314">
    <property type="entry name" value="VcASADH1_like_N"/>
    <property type="match status" value="1"/>
</dbReference>
<dbReference type="NCBIfam" id="NF005144">
    <property type="entry name" value="PRK06598.1"/>
    <property type="match status" value="1"/>
</dbReference>
<feature type="binding site" evidence="16">
    <location>
        <position position="169"/>
    </location>
    <ligand>
        <name>substrate</name>
    </ligand>
</feature>
<feature type="binding site" evidence="16">
    <location>
        <position position="252"/>
    </location>
    <ligand>
        <name>phosphate</name>
        <dbReference type="ChEBI" id="CHEBI:43474"/>
    </ligand>
</feature>
<evidence type="ECO:0000256" key="16">
    <source>
        <dbReference type="HAMAP-Rule" id="MF_02121"/>
    </source>
</evidence>
<dbReference type="InterPro" id="IPR011534">
    <property type="entry name" value="Asp_ADH_gamma-type"/>
</dbReference>
<keyword evidence="8 16" id="KW-0028">Amino-acid biosynthesis</keyword>
<keyword evidence="10 16" id="KW-0521">NADP</keyword>
<evidence type="ECO:0000256" key="14">
    <source>
        <dbReference type="ARBA" id="ARBA00023167"/>
    </source>
</evidence>
<organism evidence="18 19">
    <name type="scientific">Ramlibacter pallidus</name>
    <dbReference type="NCBI Taxonomy" id="2780087"/>
    <lineage>
        <taxon>Bacteria</taxon>
        <taxon>Pseudomonadati</taxon>
        <taxon>Pseudomonadota</taxon>
        <taxon>Betaproteobacteria</taxon>
        <taxon>Burkholderiales</taxon>
        <taxon>Comamonadaceae</taxon>
        <taxon>Ramlibacter</taxon>
    </lineage>
</organism>
<evidence type="ECO:0000313" key="18">
    <source>
        <dbReference type="EMBL" id="MBE7369760.1"/>
    </source>
</evidence>
<evidence type="ECO:0000256" key="13">
    <source>
        <dbReference type="ARBA" id="ARBA00023154"/>
    </source>
</evidence>
<comment type="subunit">
    <text evidence="6 16">Homodimer.</text>
</comment>
<comment type="pathway">
    <text evidence="2 16">Amino-acid biosynthesis; L-methionine biosynthesis via de novo pathway; L-homoserine from L-aspartate: step 2/3.</text>
</comment>
<comment type="pathway">
    <text evidence="4 16">Amino-acid biosynthesis; L-threonine biosynthesis; L-threonine from L-aspartate: step 2/5.</text>
</comment>
<dbReference type="InterPro" id="IPR000534">
    <property type="entry name" value="Semialdehyde_DH_NAD-bd"/>
</dbReference>
<evidence type="ECO:0000313" key="19">
    <source>
        <dbReference type="Proteomes" id="UP000806285"/>
    </source>
</evidence>
<dbReference type="PROSITE" id="PS01103">
    <property type="entry name" value="ASD"/>
    <property type="match status" value="1"/>
</dbReference>
<dbReference type="Pfam" id="PF01118">
    <property type="entry name" value="Semialdhyde_dh"/>
    <property type="match status" value="1"/>
</dbReference>
<proteinExistence type="inferred from homology"/>
<evidence type="ECO:0000256" key="4">
    <source>
        <dbReference type="ARBA" id="ARBA00005097"/>
    </source>
</evidence>
<dbReference type="PIRSF" id="PIRSF000148">
    <property type="entry name" value="ASA_dh"/>
    <property type="match status" value="1"/>
</dbReference>
<accession>A0ABR9S883</accession>
<gene>
    <name evidence="16 18" type="primary">asd</name>
    <name evidence="18" type="ORF">IM787_19510</name>
</gene>
<evidence type="ECO:0000259" key="17">
    <source>
        <dbReference type="SMART" id="SM00859"/>
    </source>
</evidence>
<dbReference type="InterPro" id="IPR012280">
    <property type="entry name" value="Semialdhyde_DH_dimer_dom"/>
</dbReference>
<feature type="binding site" evidence="16">
    <location>
        <position position="109"/>
    </location>
    <ligand>
        <name>phosphate</name>
        <dbReference type="ChEBI" id="CHEBI:43474"/>
    </ligand>
</feature>
<comment type="pathway">
    <text evidence="3 16">Amino-acid biosynthesis; L-lysine biosynthesis via DAP pathway; (S)-tetrahydrodipicolinate from L-aspartate: step 2/4.</text>
</comment>
<evidence type="ECO:0000256" key="8">
    <source>
        <dbReference type="ARBA" id="ARBA00022605"/>
    </source>
</evidence>
<evidence type="ECO:0000256" key="6">
    <source>
        <dbReference type="ARBA" id="ARBA00011738"/>
    </source>
</evidence>
<evidence type="ECO:0000256" key="1">
    <source>
        <dbReference type="ARBA" id="ARBA00002492"/>
    </source>
</evidence>
<dbReference type="Proteomes" id="UP000806285">
    <property type="component" value="Unassembled WGS sequence"/>
</dbReference>
<feature type="binding site" evidence="16">
    <location>
        <position position="249"/>
    </location>
    <ligand>
        <name>substrate</name>
    </ligand>
</feature>
<dbReference type="EMBL" id="JADDIV010000005">
    <property type="protein sequence ID" value="MBE7369760.1"/>
    <property type="molecule type" value="Genomic_DNA"/>
</dbReference>
<comment type="similarity">
    <text evidence="5 16">Belongs to the aspartate-semialdehyde dehydrogenase family.</text>
</comment>
<evidence type="ECO:0000256" key="12">
    <source>
        <dbReference type="ARBA" id="ARBA00023002"/>
    </source>
</evidence>
<dbReference type="InterPro" id="IPR000319">
    <property type="entry name" value="Asp-semialdehyde_DH_CS"/>
</dbReference>
<evidence type="ECO:0000256" key="7">
    <source>
        <dbReference type="ARBA" id="ARBA00013120"/>
    </source>
</evidence>
<sequence length="382" mass="40851">MTLSNAQQPLVGLVGWRGMVGSVLMDRMQAEGDFGLIEPVFFSTSNAGGKAPAMAKNETALKDAFDIEALKKCDIVITAQGGDYTTEVFPKLRAAGWSGHWIDAASTLRMKDDAVIILDPVNLPVIKNALGKGGRNWIGGNCTVSCMLMGVGALYKAGLVEWMTSMTYQAASGGGAQHMRELLTQFGTLNGEVRALLDDPKSAILEIDRKVLARQQSMSGEETTNFGVPLGGSLIPWIDKDLGGGVSREEWKAGAETNKILGQGEAFGTQAVPVDGFCVRVGAMRCHSQALTFKLKKDVPLADLEAMIAADNEWVKVVPNTREATLQGLTPVAVTGTLQIPVGRIRKLAMGSDYVGAFTIGDQLLWGAAEPLRRMLRILLDA</sequence>
<feature type="binding site" evidence="16">
    <location>
        <begin position="172"/>
        <end position="173"/>
    </location>
    <ligand>
        <name>NADP(+)</name>
        <dbReference type="ChEBI" id="CHEBI:58349"/>
    </ligand>
</feature>
<keyword evidence="11 16" id="KW-0220">Diaminopimelate biosynthesis</keyword>
<keyword evidence="9 16" id="KW-0791">Threonine biosynthesis</keyword>